<gene>
    <name evidence="4" type="ORF">BT63DRAFT_411100</name>
</gene>
<evidence type="ECO:0000256" key="1">
    <source>
        <dbReference type="ARBA" id="ARBA00022741"/>
    </source>
</evidence>
<keyword evidence="2" id="KW-0067">ATP-binding</keyword>
<dbReference type="SUPFAM" id="SSF52540">
    <property type="entry name" value="P-loop containing nucleoside triphosphate hydrolases"/>
    <property type="match status" value="2"/>
</dbReference>
<dbReference type="Pfam" id="PF00005">
    <property type="entry name" value="ABC_tran"/>
    <property type="match status" value="1"/>
</dbReference>
<evidence type="ECO:0000259" key="3">
    <source>
        <dbReference type="PROSITE" id="PS50893"/>
    </source>
</evidence>
<dbReference type="InterPro" id="IPR003439">
    <property type="entry name" value="ABC_transporter-like_ATP-bd"/>
</dbReference>
<dbReference type="PANTHER" id="PTHR43514:SF4">
    <property type="entry name" value="ABC TRANSPORTER I FAMILY MEMBER 10"/>
    <property type="match status" value="1"/>
</dbReference>
<proteinExistence type="predicted"/>
<dbReference type="OrthoDB" id="10255969at2759"/>
<dbReference type="AlphaFoldDB" id="A0A6A6UJP7"/>
<dbReference type="GO" id="GO:0005524">
    <property type="term" value="F:ATP binding"/>
    <property type="evidence" value="ECO:0007669"/>
    <property type="project" value="UniProtKB-KW"/>
</dbReference>
<dbReference type="GO" id="GO:0005739">
    <property type="term" value="C:mitochondrion"/>
    <property type="evidence" value="ECO:0007669"/>
    <property type="project" value="TreeGrafter"/>
</dbReference>
<dbReference type="InterPro" id="IPR003593">
    <property type="entry name" value="AAA+_ATPase"/>
</dbReference>
<evidence type="ECO:0000256" key="2">
    <source>
        <dbReference type="ARBA" id="ARBA00022840"/>
    </source>
</evidence>
<evidence type="ECO:0000313" key="4">
    <source>
        <dbReference type="EMBL" id="KAF2671751.1"/>
    </source>
</evidence>
<evidence type="ECO:0000313" key="5">
    <source>
        <dbReference type="Proteomes" id="UP000799302"/>
    </source>
</evidence>
<name>A0A6A6UJP7_9PEZI</name>
<dbReference type="SMART" id="SM00382">
    <property type="entry name" value="AAA"/>
    <property type="match status" value="1"/>
</dbReference>
<dbReference type="GO" id="GO:0016887">
    <property type="term" value="F:ATP hydrolysis activity"/>
    <property type="evidence" value="ECO:0007669"/>
    <property type="project" value="InterPro"/>
</dbReference>
<dbReference type="EMBL" id="MU004232">
    <property type="protein sequence ID" value="KAF2671751.1"/>
    <property type="molecule type" value="Genomic_DNA"/>
</dbReference>
<keyword evidence="4" id="KW-0378">Hydrolase</keyword>
<dbReference type="PANTHER" id="PTHR43514">
    <property type="entry name" value="ABC TRANSPORTER I FAMILY MEMBER 10"/>
    <property type="match status" value="1"/>
</dbReference>
<dbReference type="CDD" id="cd00267">
    <property type="entry name" value="ABC_ATPase"/>
    <property type="match status" value="1"/>
</dbReference>
<sequence>MHSTARLLAQSPLIRLANASFYRSYPPTPSTALFPNLTLELPVHGESWGVIGASSNVRTDFLRTLHGQFLVDPPNARSYPYLATQEGKLRNPNVALQYVGFDAERGTSGLRGAYLSQRYESKRDIGDFSLRDYLTGHTELNDVIFGAYDKTVEPSSVLFAQVVEDLKLQRLLDMPVANLSNGQTRRSRIAKALLAEPLALFLDSPFMGLDVHTVEHLSDVLQLLAHGVEGPRVVLSLRTDEHMPNWLSKLVLLTNDHRVRSFNTIAETMKDMRSISETSLLAERAGSGSLGETSKGQLSSAETQLLEDARNMISTLNPGTWKIYNKAAALKLAQRNLESGKGLSNKGMSSKDGFLLIDSHPIPEGEPLIEMEGVRVAYGDRVVLGNWKEENQQTDGLWWTVHRGQRWGVFGPNGSGKTTITALISSDHPQSYSLPIKFFGRNRLPSPGQPAISFWDIQKRIGFSSPELHAFFPKHLTVRQALESAFADTPLTRPHITPTQDLAISATLRWFQNDLCPELGRTAQQTEELHRPIVEDVFRQAIENAKRKREVRFRERARLLRDSFIEDEVMSNINLSWALEKTFGQLSFGAQRILLFLRAIIKRPDIIILDEAFSGMDPFTVQKCHTFLAHGDTMALRLAPARMPLPYSSDVGRCGISRIPPLSPEQALVIIAHREMEVPGCVRQWICLPEPGEGVARTGVLDGPVELDTNRWRTIWNLPLYETSLHMQHRRGTRKGKSWFMDFYARRTPEQQAKRNQQIP</sequence>
<feature type="domain" description="ABC transporter" evidence="3">
    <location>
        <begin position="14"/>
        <end position="281"/>
    </location>
</feature>
<reference evidence="4" key="1">
    <citation type="journal article" date="2020" name="Stud. Mycol.">
        <title>101 Dothideomycetes genomes: a test case for predicting lifestyles and emergence of pathogens.</title>
        <authorList>
            <person name="Haridas S."/>
            <person name="Albert R."/>
            <person name="Binder M."/>
            <person name="Bloem J."/>
            <person name="Labutti K."/>
            <person name="Salamov A."/>
            <person name="Andreopoulos B."/>
            <person name="Baker S."/>
            <person name="Barry K."/>
            <person name="Bills G."/>
            <person name="Bluhm B."/>
            <person name="Cannon C."/>
            <person name="Castanera R."/>
            <person name="Culley D."/>
            <person name="Daum C."/>
            <person name="Ezra D."/>
            <person name="Gonzalez J."/>
            <person name="Henrissat B."/>
            <person name="Kuo A."/>
            <person name="Liang C."/>
            <person name="Lipzen A."/>
            <person name="Lutzoni F."/>
            <person name="Magnuson J."/>
            <person name="Mondo S."/>
            <person name="Nolan M."/>
            <person name="Ohm R."/>
            <person name="Pangilinan J."/>
            <person name="Park H.-J."/>
            <person name="Ramirez L."/>
            <person name="Alfaro M."/>
            <person name="Sun H."/>
            <person name="Tritt A."/>
            <person name="Yoshinaga Y."/>
            <person name="Zwiers L.-H."/>
            <person name="Turgeon B."/>
            <person name="Goodwin S."/>
            <person name="Spatafora J."/>
            <person name="Crous P."/>
            <person name="Grigoriev I."/>
        </authorList>
    </citation>
    <scope>NUCLEOTIDE SEQUENCE</scope>
    <source>
        <strain evidence="4">CBS 115976</strain>
    </source>
</reference>
<dbReference type="PROSITE" id="PS50893">
    <property type="entry name" value="ABC_TRANSPORTER_2"/>
    <property type="match status" value="2"/>
</dbReference>
<accession>A0A6A6UJP7</accession>
<dbReference type="InterPro" id="IPR050334">
    <property type="entry name" value="Molybdenum_import_ModC"/>
</dbReference>
<dbReference type="Proteomes" id="UP000799302">
    <property type="component" value="Unassembled WGS sequence"/>
</dbReference>
<keyword evidence="1" id="KW-0547">Nucleotide-binding</keyword>
<feature type="domain" description="ABC transporter" evidence="3">
    <location>
        <begin position="369"/>
        <end position="698"/>
    </location>
</feature>
<protein>
    <submittedName>
        <fullName evidence="4">P-loop containing nucleoside triphosphate hydrolase protein</fullName>
    </submittedName>
</protein>
<keyword evidence="5" id="KW-1185">Reference proteome</keyword>
<dbReference type="InterPro" id="IPR027417">
    <property type="entry name" value="P-loop_NTPase"/>
</dbReference>
<dbReference type="Gene3D" id="3.40.50.300">
    <property type="entry name" value="P-loop containing nucleotide triphosphate hydrolases"/>
    <property type="match status" value="2"/>
</dbReference>
<organism evidence="4 5">
    <name type="scientific">Microthyrium microscopicum</name>
    <dbReference type="NCBI Taxonomy" id="703497"/>
    <lineage>
        <taxon>Eukaryota</taxon>
        <taxon>Fungi</taxon>
        <taxon>Dikarya</taxon>
        <taxon>Ascomycota</taxon>
        <taxon>Pezizomycotina</taxon>
        <taxon>Dothideomycetes</taxon>
        <taxon>Dothideomycetes incertae sedis</taxon>
        <taxon>Microthyriales</taxon>
        <taxon>Microthyriaceae</taxon>
        <taxon>Microthyrium</taxon>
    </lineage>
</organism>